<dbReference type="Pfam" id="PF07729">
    <property type="entry name" value="FCD"/>
    <property type="match status" value="1"/>
</dbReference>
<dbReference type="PANTHER" id="PTHR43537:SF5">
    <property type="entry name" value="UXU OPERON TRANSCRIPTIONAL REGULATOR"/>
    <property type="match status" value="1"/>
</dbReference>
<dbReference type="AlphaFoldDB" id="A0A2A4ZA08"/>
<feature type="domain" description="HTH gntR-type" evidence="4">
    <location>
        <begin position="29"/>
        <end position="97"/>
    </location>
</feature>
<keyword evidence="1" id="KW-0805">Transcription regulation</keyword>
<dbReference type="SUPFAM" id="SSF48008">
    <property type="entry name" value="GntR ligand-binding domain-like"/>
    <property type="match status" value="1"/>
</dbReference>
<dbReference type="InterPro" id="IPR036388">
    <property type="entry name" value="WH-like_DNA-bd_sf"/>
</dbReference>
<dbReference type="SMART" id="SM00895">
    <property type="entry name" value="FCD"/>
    <property type="match status" value="1"/>
</dbReference>
<evidence type="ECO:0000313" key="5">
    <source>
        <dbReference type="EMBL" id="PCJ03761.1"/>
    </source>
</evidence>
<evidence type="ECO:0000256" key="3">
    <source>
        <dbReference type="ARBA" id="ARBA00023163"/>
    </source>
</evidence>
<comment type="caution">
    <text evidence="5">The sequence shown here is derived from an EMBL/GenBank/DDBJ whole genome shotgun (WGS) entry which is preliminary data.</text>
</comment>
<dbReference type="PROSITE" id="PS50949">
    <property type="entry name" value="HTH_GNTR"/>
    <property type="match status" value="1"/>
</dbReference>
<dbReference type="GO" id="GO:0003700">
    <property type="term" value="F:DNA-binding transcription factor activity"/>
    <property type="evidence" value="ECO:0007669"/>
    <property type="project" value="InterPro"/>
</dbReference>
<dbReference type="InterPro" id="IPR036390">
    <property type="entry name" value="WH_DNA-bd_sf"/>
</dbReference>
<reference evidence="5" key="2">
    <citation type="journal article" date="2018" name="ISME J.">
        <title>A dynamic microbial community with high functional redundancy inhabits the cold, oxic subseafloor aquifer.</title>
        <authorList>
            <person name="Tully B.J."/>
            <person name="Wheat C.G."/>
            <person name="Glazer B.T."/>
            <person name="Huber J.A."/>
        </authorList>
    </citation>
    <scope>NUCLEOTIDE SEQUENCE</scope>
    <source>
        <strain evidence="5">NORP83</strain>
    </source>
</reference>
<dbReference type="EMBL" id="NVUS01000001">
    <property type="protein sequence ID" value="PCJ03761.1"/>
    <property type="molecule type" value="Genomic_DNA"/>
</dbReference>
<dbReference type="InterPro" id="IPR008920">
    <property type="entry name" value="TF_FadR/GntR_C"/>
</dbReference>
<dbReference type="SUPFAM" id="SSF46785">
    <property type="entry name" value="Winged helix' DNA-binding domain"/>
    <property type="match status" value="1"/>
</dbReference>
<keyword evidence="3" id="KW-0804">Transcription</keyword>
<dbReference type="InterPro" id="IPR011711">
    <property type="entry name" value="GntR_C"/>
</dbReference>
<sequence length="252" mass="28130">MNAKDKNSQSTKKSANNNLIRALRPIKKRTRDMEVIDALIEMIEAAGLQIGDRLPTENELAKKLNVGRSTIREALKSWQGMGIITRNKGAGTILAAEVSSNSVYVPITLKLEAESLLRTHGVRSVLEIEATRLAAIHASEKQRRLISARLEILMYDYELGDDWRAADALFHGAINEASGNPLFGQMIKQLHDVFNDIYVEPLGEARLGEASIPLHRELAKYVVEGNPDETVRVMKEILEIVQIEVKAILNER</sequence>
<name>A0A2A4ZA08_9PROT</name>
<evidence type="ECO:0000256" key="1">
    <source>
        <dbReference type="ARBA" id="ARBA00023015"/>
    </source>
</evidence>
<evidence type="ECO:0000259" key="4">
    <source>
        <dbReference type="PROSITE" id="PS50949"/>
    </source>
</evidence>
<dbReference type="SMART" id="SM00345">
    <property type="entry name" value="HTH_GNTR"/>
    <property type="match status" value="1"/>
</dbReference>
<dbReference type="PRINTS" id="PR00035">
    <property type="entry name" value="HTHGNTR"/>
</dbReference>
<dbReference type="CDD" id="cd07377">
    <property type="entry name" value="WHTH_GntR"/>
    <property type="match status" value="1"/>
</dbReference>
<dbReference type="Gene3D" id="1.20.120.530">
    <property type="entry name" value="GntR ligand-binding domain-like"/>
    <property type="match status" value="1"/>
</dbReference>
<dbReference type="Gene3D" id="1.10.10.10">
    <property type="entry name" value="Winged helix-like DNA-binding domain superfamily/Winged helix DNA-binding domain"/>
    <property type="match status" value="1"/>
</dbReference>
<dbReference type="GO" id="GO:0003677">
    <property type="term" value="F:DNA binding"/>
    <property type="evidence" value="ECO:0007669"/>
    <property type="project" value="UniProtKB-KW"/>
</dbReference>
<proteinExistence type="predicted"/>
<dbReference type="PANTHER" id="PTHR43537">
    <property type="entry name" value="TRANSCRIPTIONAL REGULATOR, GNTR FAMILY"/>
    <property type="match status" value="1"/>
</dbReference>
<accession>A0A2A4ZA08</accession>
<organism evidence="5">
    <name type="scientific">OCS116 cluster bacterium</name>
    <dbReference type="NCBI Taxonomy" id="2030921"/>
    <lineage>
        <taxon>Bacteria</taxon>
        <taxon>Pseudomonadati</taxon>
        <taxon>Pseudomonadota</taxon>
        <taxon>Alphaproteobacteria</taxon>
        <taxon>OCS116 cluster</taxon>
    </lineage>
</organism>
<dbReference type="Pfam" id="PF00392">
    <property type="entry name" value="GntR"/>
    <property type="match status" value="1"/>
</dbReference>
<gene>
    <name evidence="5" type="ORF">COB13_00560</name>
</gene>
<dbReference type="InterPro" id="IPR000524">
    <property type="entry name" value="Tscrpt_reg_HTH_GntR"/>
</dbReference>
<evidence type="ECO:0000256" key="2">
    <source>
        <dbReference type="ARBA" id="ARBA00023125"/>
    </source>
</evidence>
<protein>
    <submittedName>
        <fullName evidence="5">GntR family transcriptional regulator</fullName>
    </submittedName>
</protein>
<keyword evidence="2" id="KW-0238">DNA-binding</keyword>
<reference key="1">
    <citation type="submission" date="2017-08" db="EMBL/GenBank/DDBJ databases">
        <title>A dynamic microbial community with high functional redundancy inhabits the cold, oxic subseafloor aquifer.</title>
        <authorList>
            <person name="Tully B.J."/>
            <person name="Wheat C.G."/>
            <person name="Glazer B.T."/>
            <person name="Huber J.A."/>
        </authorList>
    </citation>
    <scope>NUCLEOTIDE SEQUENCE [LARGE SCALE GENOMIC DNA]</scope>
</reference>